<dbReference type="AlphaFoldDB" id="A0AAW0LN13"/>
<dbReference type="InterPro" id="IPR001245">
    <property type="entry name" value="Ser-Thr/Tyr_kinase_cat_dom"/>
</dbReference>
<dbReference type="GO" id="GO:0005886">
    <property type="term" value="C:plasma membrane"/>
    <property type="evidence" value="ECO:0007669"/>
    <property type="project" value="TreeGrafter"/>
</dbReference>
<evidence type="ECO:0000313" key="4">
    <source>
        <dbReference type="EMBL" id="KAK7851826.1"/>
    </source>
</evidence>
<dbReference type="SUPFAM" id="SSF56112">
    <property type="entry name" value="Protein kinase-like (PK-like)"/>
    <property type="match status" value="1"/>
</dbReference>
<evidence type="ECO:0000256" key="1">
    <source>
        <dbReference type="ARBA" id="ARBA00022741"/>
    </source>
</evidence>
<dbReference type="Proteomes" id="UP000237347">
    <property type="component" value="Unassembled WGS sequence"/>
</dbReference>
<dbReference type="GO" id="GO:0005524">
    <property type="term" value="F:ATP binding"/>
    <property type="evidence" value="ECO:0007669"/>
    <property type="project" value="UniProtKB-KW"/>
</dbReference>
<dbReference type="PANTHER" id="PTHR27005">
    <property type="entry name" value="WALL-ASSOCIATED RECEPTOR KINASE-LIKE 21"/>
    <property type="match status" value="1"/>
</dbReference>
<dbReference type="EMBL" id="PKMF04000082">
    <property type="protein sequence ID" value="KAK7851826.1"/>
    <property type="molecule type" value="Genomic_DNA"/>
</dbReference>
<dbReference type="Pfam" id="PF07714">
    <property type="entry name" value="PK_Tyr_Ser-Thr"/>
    <property type="match status" value="1"/>
</dbReference>
<evidence type="ECO:0000256" key="2">
    <source>
        <dbReference type="ARBA" id="ARBA00022840"/>
    </source>
</evidence>
<proteinExistence type="predicted"/>
<dbReference type="Gene3D" id="3.30.200.20">
    <property type="entry name" value="Phosphorylase Kinase, domain 1"/>
    <property type="match status" value="1"/>
</dbReference>
<comment type="caution">
    <text evidence="4">The sequence shown here is derived from an EMBL/GenBank/DDBJ whole genome shotgun (WGS) entry which is preliminary data.</text>
</comment>
<evidence type="ECO:0000313" key="5">
    <source>
        <dbReference type="Proteomes" id="UP000237347"/>
    </source>
</evidence>
<evidence type="ECO:0000259" key="3">
    <source>
        <dbReference type="PROSITE" id="PS50011"/>
    </source>
</evidence>
<dbReference type="GO" id="GO:0004674">
    <property type="term" value="F:protein serine/threonine kinase activity"/>
    <property type="evidence" value="ECO:0007669"/>
    <property type="project" value="TreeGrafter"/>
</dbReference>
<name>A0AAW0LN13_QUESU</name>
<keyword evidence="5" id="KW-1185">Reference proteome</keyword>
<keyword evidence="2" id="KW-0067">ATP-binding</keyword>
<organism evidence="4 5">
    <name type="scientific">Quercus suber</name>
    <name type="common">Cork oak</name>
    <dbReference type="NCBI Taxonomy" id="58331"/>
    <lineage>
        <taxon>Eukaryota</taxon>
        <taxon>Viridiplantae</taxon>
        <taxon>Streptophyta</taxon>
        <taxon>Embryophyta</taxon>
        <taxon>Tracheophyta</taxon>
        <taxon>Spermatophyta</taxon>
        <taxon>Magnoliopsida</taxon>
        <taxon>eudicotyledons</taxon>
        <taxon>Gunneridae</taxon>
        <taxon>Pentapetalae</taxon>
        <taxon>rosids</taxon>
        <taxon>fabids</taxon>
        <taxon>Fagales</taxon>
        <taxon>Fagaceae</taxon>
        <taxon>Quercus</taxon>
    </lineage>
</organism>
<feature type="domain" description="Protein kinase" evidence="3">
    <location>
        <begin position="62"/>
        <end position="331"/>
    </location>
</feature>
<dbReference type="GO" id="GO:0007166">
    <property type="term" value="P:cell surface receptor signaling pathway"/>
    <property type="evidence" value="ECO:0007669"/>
    <property type="project" value="InterPro"/>
</dbReference>
<dbReference type="Gene3D" id="1.10.510.10">
    <property type="entry name" value="Transferase(Phosphotransferase) domain 1"/>
    <property type="match status" value="1"/>
</dbReference>
<sequence>MTLWAEKSIWMKKASQLFEAKEEYFIRNGAMLLEKQITRNQGRDRETIKIFSAKDIQHATNNYNPNLILRSVISTVYKGTLDEWEVAIKVKGPPTHWPFEMMVDFFLNQVTIKQLMVDFFLNQVTIKQLISHKNVIRLYGCCLEIEIPMLVFELISNGTLFDHLHGHCNEIPCRISWLDCVRIATETSYALCYMHYGRPRPIVHLNVKSSNIFLNESWTAKLSDFGFSVSIAPGEDFFQSSSIEGTTGYIEKFDVYGFGVVLVEVLTDYFVLSMEEKPILQIVDDVGLSQGSNEDIHAFTELALRCIKKMRDGRPAMREVTLELRRIQHLIRSKQNNETGSAQKPLNSCN</sequence>
<protein>
    <submittedName>
        <fullName evidence="4">Wall-associated receptor kinase-like 13</fullName>
    </submittedName>
</protein>
<dbReference type="InterPro" id="IPR011009">
    <property type="entry name" value="Kinase-like_dom_sf"/>
</dbReference>
<keyword evidence="1" id="KW-0547">Nucleotide-binding</keyword>
<gene>
    <name evidence="4" type="primary">WAKL13_0</name>
    <name evidence="4" type="ORF">CFP56_040793</name>
</gene>
<dbReference type="InterPro" id="IPR045274">
    <property type="entry name" value="WAK-like"/>
</dbReference>
<dbReference type="PROSITE" id="PS50011">
    <property type="entry name" value="PROTEIN_KINASE_DOM"/>
    <property type="match status" value="1"/>
</dbReference>
<dbReference type="InterPro" id="IPR000719">
    <property type="entry name" value="Prot_kinase_dom"/>
</dbReference>
<dbReference type="PANTHER" id="PTHR27005:SF468">
    <property type="entry name" value="OS01G0310500 PROTEIN"/>
    <property type="match status" value="1"/>
</dbReference>
<reference evidence="4 5" key="1">
    <citation type="journal article" date="2018" name="Sci. Data">
        <title>The draft genome sequence of cork oak.</title>
        <authorList>
            <person name="Ramos A.M."/>
            <person name="Usie A."/>
            <person name="Barbosa P."/>
            <person name="Barros P.M."/>
            <person name="Capote T."/>
            <person name="Chaves I."/>
            <person name="Simoes F."/>
            <person name="Abreu I."/>
            <person name="Carrasquinho I."/>
            <person name="Faro C."/>
            <person name="Guimaraes J.B."/>
            <person name="Mendonca D."/>
            <person name="Nobrega F."/>
            <person name="Rodrigues L."/>
            <person name="Saibo N.J.M."/>
            <person name="Varela M.C."/>
            <person name="Egas C."/>
            <person name="Matos J."/>
            <person name="Miguel C.M."/>
            <person name="Oliveira M.M."/>
            <person name="Ricardo C.P."/>
            <person name="Goncalves S."/>
        </authorList>
    </citation>
    <scope>NUCLEOTIDE SEQUENCE [LARGE SCALE GENOMIC DNA]</scope>
    <source>
        <strain evidence="5">cv. HL8</strain>
    </source>
</reference>
<accession>A0AAW0LN13</accession>